<gene>
    <name evidence="2" type="ORF">LCGC14_2682840</name>
</gene>
<dbReference type="InterPro" id="IPR011991">
    <property type="entry name" value="ArsR-like_HTH"/>
</dbReference>
<dbReference type="InterPro" id="IPR036390">
    <property type="entry name" value="WH_DNA-bd_sf"/>
</dbReference>
<accession>A0A0F9BVN8</accession>
<dbReference type="EMBL" id="LAZR01047343">
    <property type="protein sequence ID" value="KKK94439.1"/>
    <property type="molecule type" value="Genomic_DNA"/>
</dbReference>
<organism evidence="2">
    <name type="scientific">marine sediment metagenome</name>
    <dbReference type="NCBI Taxonomy" id="412755"/>
    <lineage>
        <taxon>unclassified sequences</taxon>
        <taxon>metagenomes</taxon>
        <taxon>ecological metagenomes</taxon>
    </lineage>
</organism>
<reference evidence="2" key="1">
    <citation type="journal article" date="2015" name="Nature">
        <title>Complex archaea that bridge the gap between prokaryotes and eukaryotes.</title>
        <authorList>
            <person name="Spang A."/>
            <person name="Saw J.H."/>
            <person name="Jorgensen S.L."/>
            <person name="Zaremba-Niedzwiedzka K."/>
            <person name="Martijn J."/>
            <person name="Lind A.E."/>
            <person name="van Eijk R."/>
            <person name="Schleper C."/>
            <person name="Guy L."/>
            <person name="Ettema T.J."/>
        </authorList>
    </citation>
    <scope>NUCLEOTIDE SEQUENCE</scope>
</reference>
<dbReference type="SUPFAM" id="SSF46785">
    <property type="entry name" value="Winged helix' DNA-binding domain"/>
    <property type="match status" value="1"/>
</dbReference>
<dbReference type="AlphaFoldDB" id="A0A0F9BVN8"/>
<dbReference type="GO" id="GO:0003700">
    <property type="term" value="F:DNA-binding transcription factor activity"/>
    <property type="evidence" value="ECO:0007669"/>
    <property type="project" value="InterPro"/>
</dbReference>
<dbReference type="InterPro" id="IPR036388">
    <property type="entry name" value="WH-like_DNA-bd_sf"/>
</dbReference>
<name>A0A0F9BVN8_9ZZZZ</name>
<dbReference type="Pfam" id="PF13412">
    <property type="entry name" value="HTH_24"/>
    <property type="match status" value="1"/>
</dbReference>
<evidence type="ECO:0000256" key="1">
    <source>
        <dbReference type="SAM" id="MobiDB-lite"/>
    </source>
</evidence>
<protein>
    <recommendedName>
        <fullName evidence="3">HTH arsR-type domain-containing protein</fullName>
    </recommendedName>
</protein>
<dbReference type="CDD" id="cd00090">
    <property type="entry name" value="HTH_ARSR"/>
    <property type="match status" value="1"/>
</dbReference>
<feature type="region of interest" description="Disordered" evidence="1">
    <location>
        <begin position="294"/>
        <end position="316"/>
    </location>
</feature>
<proteinExistence type="predicted"/>
<comment type="caution">
    <text evidence="2">The sequence shown here is derived from an EMBL/GenBank/DDBJ whole genome shotgun (WGS) entry which is preliminary data.</text>
</comment>
<dbReference type="Gene3D" id="1.10.10.10">
    <property type="entry name" value="Winged helix-like DNA-binding domain superfamily/Winged helix DNA-binding domain"/>
    <property type="match status" value="1"/>
</dbReference>
<evidence type="ECO:0008006" key="3">
    <source>
        <dbReference type="Google" id="ProtNLM"/>
    </source>
</evidence>
<sequence length="316" mass="35565">MKKSRKKSSKKPLTLPISRTGLTPTEKKIIHQIKVGCVTQNQIASRLKITKQAVFHHIKNLRKKGVIGKTLTLYNTGSQGSAKKVKGDRYFWRLHGEHFRIWILGHGSKYESSRAKSNLIHVGDATVELYDNSVRVHLGSFFGDTVAEVKRQSYAEFRRICRTMEARLGVYLLKSGKHNIKRYGGEIAHTNDPMAADLNDEDKKLFVPDPIDGKLALKVDRSHGLHEFEAVHPERADIHAEDYLEPFYFDLIKHRPQLLSKQDADIQKLAFFSKEIAAGLASLIKLVSPEIVGEAPDSADSKGREQGSQRPAGRPL</sequence>
<evidence type="ECO:0000313" key="2">
    <source>
        <dbReference type="EMBL" id="KKK94439.1"/>
    </source>
</evidence>